<sequence length="183" mass="20760">MPEPFARCYEGLPAPRLTVMDPEELPSPYRELLVHDGTMTLMLEGFLGMRLELRVLAQDRRGSSLWRQVLLTESVGGRPVELGAIQIDLTCFDERTRVLLMEGRVPLGRLLEDSGLEYTSRPQRFFRTEADASMREVLGVQGAQRLFGRWNWLVGKGERVMAEVVELLPPLEAAPVRRVAARK</sequence>
<evidence type="ECO:0008006" key="3">
    <source>
        <dbReference type="Google" id="ProtNLM"/>
    </source>
</evidence>
<proteinExistence type="predicted"/>
<dbReference type="SUPFAM" id="SSF64288">
    <property type="entry name" value="Chorismate lyase-like"/>
    <property type="match status" value="1"/>
</dbReference>
<evidence type="ECO:0000313" key="2">
    <source>
        <dbReference type="Proteomes" id="UP001611383"/>
    </source>
</evidence>
<protein>
    <recommendedName>
        <fullName evidence="3">DUF98 domain-containing protein</fullName>
    </recommendedName>
</protein>
<evidence type="ECO:0000313" key="1">
    <source>
        <dbReference type="EMBL" id="WNG49294.1"/>
    </source>
</evidence>
<dbReference type="InterPro" id="IPR028978">
    <property type="entry name" value="Chorismate_lyase_/UTRA_dom_sf"/>
</dbReference>
<dbReference type="Gene3D" id="3.40.1410.10">
    <property type="entry name" value="Chorismate lyase-like"/>
    <property type="match status" value="1"/>
</dbReference>
<reference evidence="1 2" key="1">
    <citation type="submission" date="2019-08" db="EMBL/GenBank/DDBJ databases">
        <title>Archangium and Cystobacter genomes.</title>
        <authorList>
            <person name="Chen I.-C.K."/>
            <person name="Wielgoss S."/>
        </authorList>
    </citation>
    <scope>NUCLEOTIDE SEQUENCE [LARGE SCALE GENOMIC DNA]</scope>
    <source>
        <strain evidence="1 2">Cbm 6</strain>
    </source>
</reference>
<gene>
    <name evidence="1" type="ORF">F0U60_38115</name>
</gene>
<name>A0ABY9X1L0_9BACT</name>
<accession>A0ABY9X1L0</accession>
<dbReference type="RefSeq" id="WP_395807025.1">
    <property type="nucleotide sequence ID" value="NZ_CP043494.1"/>
</dbReference>
<keyword evidence="2" id="KW-1185">Reference proteome</keyword>
<dbReference type="EMBL" id="CP043494">
    <property type="protein sequence ID" value="WNG49294.1"/>
    <property type="molecule type" value="Genomic_DNA"/>
</dbReference>
<dbReference type="Proteomes" id="UP001611383">
    <property type="component" value="Chromosome"/>
</dbReference>
<organism evidence="1 2">
    <name type="scientific">Archangium minus</name>
    <dbReference type="NCBI Taxonomy" id="83450"/>
    <lineage>
        <taxon>Bacteria</taxon>
        <taxon>Pseudomonadati</taxon>
        <taxon>Myxococcota</taxon>
        <taxon>Myxococcia</taxon>
        <taxon>Myxococcales</taxon>
        <taxon>Cystobacterineae</taxon>
        <taxon>Archangiaceae</taxon>
        <taxon>Archangium</taxon>
    </lineage>
</organism>